<comment type="caution">
    <text evidence="2">The sequence shown here is derived from an EMBL/GenBank/DDBJ whole genome shotgun (WGS) entry which is preliminary data.</text>
</comment>
<dbReference type="RefSeq" id="WP_378017692.1">
    <property type="nucleotide sequence ID" value="NZ_JBHSKT010000006.1"/>
</dbReference>
<keyword evidence="1" id="KW-1133">Transmembrane helix</keyword>
<evidence type="ECO:0000313" key="2">
    <source>
        <dbReference type="EMBL" id="MFC5271327.1"/>
    </source>
</evidence>
<feature type="transmembrane region" description="Helical" evidence="1">
    <location>
        <begin position="95"/>
        <end position="117"/>
    </location>
</feature>
<dbReference type="Proteomes" id="UP001596161">
    <property type="component" value="Unassembled WGS sequence"/>
</dbReference>
<evidence type="ECO:0008006" key="4">
    <source>
        <dbReference type="Google" id="ProtNLM"/>
    </source>
</evidence>
<name>A0ABW0EBS9_9BACT</name>
<organism evidence="2 3">
    <name type="scientific">Adhaeribacter terreus</name>
    <dbReference type="NCBI Taxonomy" id="529703"/>
    <lineage>
        <taxon>Bacteria</taxon>
        <taxon>Pseudomonadati</taxon>
        <taxon>Bacteroidota</taxon>
        <taxon>Cytophagia</taxon>
        <taxon>Cytophagales</taxon>
        <taxon>Hymenobacteraceae</taxon>
        <taxon>Adhaeribacter</taxon>
    </lineage>
</organism>
<reference evidence="3" key="1">
    <citation type="journal article" date="2019" name="Int. J. Syst. Evol. Microbiol.">
        <title>The Global Catalogue of Microorganisms (GCM) 10K type strain sequencing project: providing services to taxonomists for standard genome sequencing and annotation.</title>
        <authorList>
            <consortium name="The Broad Institute Genomics Platform"/>
            <consortium name="The Broad Institute Genome Sequencing Center for Infectious Disease"/>
            <person name="Wu L."/>
            <person name="Ma J."/>
        </authorList>
    </citation>
    <scope>NUCLEOTIDE SEQUENCE [LARGE SCALE GENOMIC DNA]</scope>
    <source>
        <strain evidence="3">KACC 12602</strain>
    </source>
</reference>
<evidence type="ECO:0000256" key="1">
    <source>
        <dbReference type="SAM" id="Phobius"/>
    </source>
</evidence>
<dbReference type="EMBL" id="JBHSKT010000006">
    <property type="protein sequence ID" value="MFC5271327.1"/>
    <property type="molecule type" value="Genomic_DNA"/>
</dbReference>
<proteinExistence type="predicted"/>
<gene>
    <name evidence="2" type="ORF">ACFPIB_11945</name>
</gene>
<protein>
    <recommendedName>
        <fullName evidence="4">DedA family protein</fullName>
    </recommendedName>
</protein>
<keyword evidence="1" id="KW-0812">Transmembrane</keyword>
<feature type="transmembrane region" description="Helical" evidence="1">
    <location>
        <begin position="162"/>
        <end position="181"/>
    </location>
</feature>
<feature type="transmembrane region" description="Helical" evidence="1">
    <location>
        <begin position="6"/>
        <end position="37"/>
    </location>
</feature>
<keyword evidence="3" id="KW-1185">Reference proteome</keyword>
<keyword evidence="1" id="KW-0472">Membrane</keyword>
<evidence type="ECO:0000313" key="3">
    <source>
        <dbReference type="Proteomes" id="UP001596161"/>
    </source>
</evidence>
<accession>A0ABW0EBS9</accession>
<feature type="transmembrane region" description="Helical" evidence="1">
    <location>
        <begin position="44"/>
        <end position="64"/>
    </location>
</feature>
<sequence length="198" mass="22627">MDFWGYLLVFVLAFLVDLIPFAGPPAWTVMVFCLVVFKLKVWPVLILGVIASTLGRYFMSRFIFQVSGKFLTEEKAQDLAFIGRKLETHGWQSRLFIFLYTLTPLSTTALFTAIGMARISAAKALPAFFIGKLISDWLVLKASEYVSKDPKAALQHLFSPQFIIYTILGILLVAFLLFADWRTLLEKKKLRFKFNILK</sequence>